<organism evidence="1 2">
    <name type="scientific">Rotaria socialis</name>
    <dbReference type="NCBI Taxonomy" id="392032"/>
    <lineage>
        <taxon>Eukaryota</taxon>
        <taxon>Metazoa</taxon>
        <taxon>Spiralia</taxon>
        <taxon>Gnathifera</taxon>
        <taxon>Rotifera</taxon>
        <taxon>Eurotatoria</taxon>
        <taxon>Bdelloidea</taxon>
        <taxon>Philodinida</taxon>
        <taxon>Philodinidae</taxon>
        <taxon>Rotaria</taxon>
    </lineage>
</organism>
<dbReference type="EMBL" id="CAJOBQ010000677">
    <property type="protein sequence ID" value="CAF4400807.1"/>
    <property type="molecule type" value="Genomic_DNA"/>
</dbReference>
<comment type="caution">
    <text evidence="1">The sequence shown here is derived from an EMBL/GenBank/DDBJ whole genome shotgun (WGS) entry which is preliminary data.</text>
</comment>
<name>A0A820P4B7_9BILA</name>
<protein>
    <submittedName>
        <fullName evidence="1">Uncharacterized protein</fullName>
    </submittedName>
</protein>
<dbReference type="Proteomes" id="UP000663862">
    <property type="component" value="Unassembled WGS sequence"/>
</dbReference>
<reference evidence="1" key="1">
    <citation type="submission" date="2021-02" db="EMBL/GenBank/DDBJ databases">
        <authorList>
            <person name="Nowell W R."/>
        </authorList>
    </citation>
    <scope>NUCLEOTIDE SEQUENCE</scope>
</reference>
<proteinExistence type="predicted"/>
<dbReference type="AlphaFoldDB" id="A0A820P4B7"/>
<gene>
    <name evidence="1" type="ORF">TSG867_LOCUS12976</name>
</gene>
<evidence type="ECO:0000313" key="1">
    <source>
        <dbReference type="EMBL" id="CAF4400807.1"/>
    </source>
</evidence>
<sequence>AVVEQKQATDDPSIFTQPKEKWVVMIVKNSFLRNLFIEDIDFKKTSREEQEKFEEEKKRLDNDSVKKCPKCQQNYIPSKTNHGNCHYHDAFVYDANNHCKLTREQAQTMTQKFKLITSNSGRSVELPKLIWGCCLGLYGLDPPCQVGSCGLPEEIKGQPIEPDQDLMALVQDLFMNNKAAEIRIKDFA</sequence>
<accession>A0A820P4B7</accession>
<feature type="non-terminal residue" evidence="1">
    <location>
        <position position="1"/>
    </location>
</feature>
<evidence type="ECO:0000313" key="2">
    <source>
        <dbReference type="Proteomes" id="UP000663862"/>
    </source>
</evidence>